<reference evidence="3" key="2">
    <citation type="submission" date="2021-01" db="EMBL/GenBank/DDBJ databases">
        <authorList>
            <person name="Hahn C.R."/>
            <person name="Youssef N.H."/>
            <person name="Elshahed M."/>
        </authorList>
    </citation>
    <scope>NUCLEOTIDE SEQUENCE</scope>
    <source>
        <strain evidence="3">Zod_Metabat.24</strain>
    </source>
</reference>
<evidence type="ECO:0000313" key="3">
    <source>
        <dbReference type="EMBL" id="MBN1571985.1"/>
    </source>
</evidence>
<accession>A0A9D8PNJ9</accession>
<keyword evidence="3" id="KW-0378">Hydrolase</keyword>
<keyword evidence="3" id="KW-0645">Protease</keyword>
<feature type="chain" id="PRO_5038630284" evidence="1">
    <location>
        <begin position="21"/>
        <end position="150"/>
    </location>
</feature>
<evidence type="ECO:0000259" key="2">
    <source>
        <dbReference type="Pfam" id="PF14343"/>
    </source>
</evidence>
<feature type="domain" description="PrcB C-terminal" evidence="2">
    <location>
        <begin position="77"/>
        <end position="134"/>
    </location>
</feature>
<gene>
    <name evidence="3" type="ORF">JW984_02180</name>
</gene>
<sequence>MSKRLIFMFLVFFGLTAVSAGENTFSTLAKGYYASGIEEKVEAVFYDADAFSSFFKKNYIGVTPAPKIPEVDFKKDMVVAVSPGPRMSGGYDVEIVEIVEMEGKLVVEIRYSEPGPSAIVTTAITQPHHIVSTPKRDLPVVFRWEEKKSE</sequence>
<comment type="caution">
    <text evidence="3">The sequence shown here is derived from an EMBL/GenBank/DDBJ whole genome shotgun (WGS) entry which is preliminary data.</text>
</comment>
<dbReference type="EMBL" id="JAFGIX010000010">
    <property type="protein sequence ID" value="MBN1571985.1"/>
    <property type="molecule type" value="Genomic_DNA"/>
</dbReference>
<evidence type="ECO:0000256" key="1">
    <source>
        <dbReference type="SAM" id="SignalP"/>
    </source>
</evidence>
<dbReference type="InterPro" id="IPR025748">
    <property type="entry name" value="PrcB_C_dom"/>
</dbReference>
<feature type="signal peptide" evidence="1">
    <location>
        <begin position="1"/>
        <end position="20"/>
    </location>
</feature>
<name>A0A9D8PNJ9_9DELT</name>
<reference evidence="3" key="1">
    <citation type="journal article" date="2021" name="Environ. Microbiol.">
        <title>Genomic characterization of three novel Desulfobacterota classes expand the metabolic and phylogenetic diversity of the phylum.</title>
        <authorList>
            <person name="Murphy C.L."/>
            <person name="Biggerstaff J."/>
            <person name="Eichhorn A."/>
            <person name="Ewing E."/>
            <person name="Shahan R."/>
            <person name="Soriano D."/>
            <person name="Stewart S."/>
            <person name="VanMol K."/>
            <person name="Walker R."/>
            <person name="Walters P."/>
            <person name="Elshahed M.S."/>
            <person name="Youssef N.H."/>
        </authorList>
    </citation>
    <scope>NUCLEOTIDE SEQUENCE</scope>
    <source>
        <strain evidence="3">Zod_Metabat.24</strain>
    </source>
</reference>
<evidence type="ECO:0000313" key="4">
    <source>
        <dbReference type="Proteomes" id="UP000809273"/>
    </source>
</evidence>
<dbReference type="GO" id="GO:0008233">
    <property type="term" value="F:peptidase activity"/>
    <property type="evidence" value="ECO:0007669"/>
    <property type="project" value="UniProtKB-KW"/>
</dbReference>
<dbReference type="AlphaFoldDB" id="A0A9D8PNJ9"/>
<proteinExistence type="predicted"/>
<dbReference type="Pfam" id="PF14343">
    <property type="entry name" value="PrcB_C"/>
    <property type="match status" value="1"/>
</dbReference>
<dbReference type="GO" id="GO:0006508">
    <property type="term" value="P:proteolysis"/>
    <property type="evidence" value="ECO:0007669"/>
    <property type="project" value="UniProtKB-KW"/>
</dbReference>
<organism evidence="3 4">
    <name type="scientific">Candidatus Zymogenus saltonus</name>
    <dbReference type="NCBI Taxonomy" id="2844893"/>
    <lineage>
        <taxon>Bacteria</taxon>
        <taxon>Deltaproteobacteria</taxon>
        <taxon>Candidatus Zymogenia</taxon>
        <taxon>Candidatus Zymogeniales</taxon>
        <taxon>Candidatus Zymogenaceae</taxon>
        <taxon>Candidatus Zymogenus</taxon>
    </lineage>
</organism>
<keyword evidence="1" id="KW-0732">Signal</keyword>
<dbReference type="Proteomes" id="UP000809273">
    <property type="component" value="Unassembled WGS sequence"/>
</dbReference>
<protein>
    <submittedName>
        <fullName evidence="3">Protease complex subunit PrcB family protein</fullName>
    </submittedName>
</protein>